<dbReference type="InterPro" id="IPR023214">
    <property type="entry name" value="HAD_sf"/>
</dbReference>
<dbReference type="SUPFAM" id="SSF56784">
    <property type="entry name" value="HAD-like"/>
    <property type="match status" value="1"/>
</dbReference>
<evidence type="ECO:0008006" key="3">
    <source>
        <dbReference type="Google" id="ProtNLM"/>
    </source>
</evidence>
<dbReference type="EMBL" id="QBKR01000024">
    <property type="protein sequence ID" value="PTX53985.1"/>
    <property type="molecule type" value="Genomic_DNA"/>
</dbReference>
<dbReference type="PANTHER" id="PTHR10000:SF55">
    <property type="entry name" value="5-AMINO-6-(5-PHOSPHO-D-RIBITYLAMINO)URACIL PHOSPHATASE YCSE"/>
    <property type="match status" value="1"/>
</dbReference>
<dbReference type="PROSITE" id="PS01228">
    <property type="entry name" value="COF_1"/>
    <property type="match status" value="1"/>
</dbReference>
<sequence>MSSNNIKKQFKLIALDIDGTLLNEKGQISEANRKAIAEAREKGIHVVLSTGRSISTCSQFAESLKLDSYLVTVNGSEIWDCAGNLLERNILDVACIQTMWELTKKYKTRFWAVTIDKVWREEFPTDISLHQWLKYGFDIDDDVVRERVLEELSQNHQLEISNSSPTNIEVNAAGVNKAKGLINVCRRLGISMDEVIAMGDSLNDIAMIKEAGCGVAMGNAQDIVKEAADWITGSNVENGVAQAIRYWVL</sequence>
<dbReference type="PROSITE" id="PS01229">
    <property type="entry name" value="COF_2"/>
    <property type="match status" value="1"/>
</dbReference>
<gene>
    <name evidence="1" type="ORF">C8P63_12441</name>
</gene>
<evidence type="ECO:0000313" key="2">
    <source>
        <dbReference type="Proteomes" id="UP000244240"/>
    </source>
</evidence>
<accession>A0A2T6BD41</accession>
<keyword evidence="2" id="KW-1185">Reference proteome</keyword>
<comment type="caution">
    <text evidence="1">The sequence shown here is derived from an EMBL/GenBank/DDBJ whole genome shotgun (WGS) entry which is preliminary data.</text>
</comment>
<dbReference type="RefSeq" id="WP_245920949.1">
    <property type="nucleotide sequence ID" value="NZ_QBKR01000024.1"/>
</dbReference>
<dbReference type="InterPro" id="IPR036412">
    <property type="entry name" value="HAD-like_sf"/>
</dbReference>
<dbReference type="Proteomes" id="UP000244240">
    <property type="component" value="Unassembled WGS sequence"/>
</dbReference>
<dbReference type="AlphaFoldDB" id="A0A2T6BD41"/>
<dbReference type="GO" id="GO:0000287">
    <property type="term" value="F:magnesium ion binding"/>
    <property type="evidence" value="ECO:0007669"/>
    <property type="project" value="TreeGrafter"/>
</dbReference>
<dbReference type="Gene3D" id="3.40.50.1000">
    <property type="entry name" value="HAD superfamily/HAD-like"/>
    <property type="match status" value="1"/>
</dbReference>
<dbReference type="GO" id="GO:0005829">
    <property type="term" value="C:cytosol"/>
    <property type="evidence" value="ECO:0007669"/>
    <property type="project" value="TreeGrafter"/>
</dbReference>
<organism evidence="1 2">
    <name type="scientific">Melghirimyces profundicolus</name>
    <dbReference type="NCBI Taxonomy" id="1242148"/>
    <lineage>
        <taxon>Bacteria</taxon>
        <taxon>Bacillati</taxon>
        <taxon>Bacillota</taxon>
        <taxon>Bacilli</taxon>
        <taxon>Bacillales</taxon>
        <taxon>Thermoactinomycetaceae</taxon>
        <taxon>Melghirimyces</taxon>
    </lineage>
</organism>
<dbReference type="InterPro" id="IPR006379">
    <property type="entry name" value="HAD-SF_hydro_IIB"/>
</dbReference>
<dbReference type="SFLD" id="SFLDG01144">
    <property type="entry name" value="C2.B.4:_PGP_Like"/>
    <property type="match status" value="1"/>
</dbReference>
<dbReference type="Gene3D" id="3.30.1240.10">
    <property type="match status" value="1"/>
</dbReference>
<dbReference type="SFLD" id="SFLDG01140">
    <property type="entry name" value="C2.B:_Phosphomannomutase_and_P"/>
    <property type="match status" value="1"/>
</dbReference>
<evidence type="ECO:0000313" key="1">
    <source>
        <dbReference type="EMBL" id="PTX53985.1"/>
    </source>
</evidence>
<proteinExistence type="predicted"/>
<dbReference type="NCBIfam" id="TIGR01484">
    <property type="entry name" value="HAD-SF-IIB"/>
    <property type="match status" value="1"/>
</dbReference>
<dbReference type="CDD" id="cd07516">
    <property type="entry name" value="HAD_Pase"/>
    <property type="match status" value="1"/>
</dbReference>
<name>A0A2T6BD41_9BACL</name>
<dbReference type="SFLD" id="SFLDS00003">
    <property type="entry name" value="Haloacid_Dehalogenase"/>
    <property type="match status" value="1"/>
</dbReference>
<dbReference type="PANTHER" id="PTHR10000">
    <property type="entry name" value="PHOSPHOSERINE PHOSPHATASE"/>
    <property type="match status" value="1"/>
</dbReference>
<dbReference type="Pfam" id="PF08282">
    <property type="entry name" value="Hydrolase_3"/>
    <property type="match status" value="2"/>
</dbReference>
<dbReference type="GO" id="GO:0016791">
    <property type="term" value="F:phosphatase activity"/>
    <property type="evidence" value="ECO:0007669"/>
    <property type="project" value="TreeGrafter"/>
</dbReference>
<reference evidence="1 2" key="1">
    <citation type="submission" date="2018-04" db="EMBL/GenBank/DDBJ databases">
        <title>Genomic Encyclopedia of Archaeal and Bacterial Type Strains, Phase II (KMG-II): from individual species to whole genera.</title>
        <authorList>
            <person name="Goeker M."/>
        </authorList>
    </citation>
    <scope>NUCLEOTIDE SEQUENCE [LARGE SCALE GENOMIC DNA]</scope>
    <source>
        <strain evidence="1 2">DSM 45787</strain>
    </source>
</reference>
<protein>
    <recommendedName>
        <fullName evidence="3">Phosphoglycolate phosphatase</fullName>
    </recommendedName>
</protein>